<dbReference type="RefSeq" id="WP_159047411.1">
    <property type="nucleotide sequence ID" value="NZ_CP165727.1"/>
</dbReference>
<keyword evidence="1" id="KW-1133">Transmembrane helix</keyword>
<protein>
    <submittedName>
        <fullName evidence="2">Uncharacterized protein</fullName>
    </submittedName>
</protein>
<keyword evidence="1" id="KW-0812">Transmembrane</keyword>
<reference evidence="2" key="1">
    <citation type="submission" date="2024-08" db="EMBL/GenBank/DDBJ databases">
        <authorList>
            <person name="Yu S.T."/>
        </authorList>
    </citation>
    <scope>NUCLEOTIDE SEQUENCE</scope>
    <source>
        <strain evidence="2">R33</strain>
    </source>
</reference>
<feature type="transmembrane region" description="Helical" evidence="1">
    <location>
        <begin position="20"/>
        <end position="40"/>
    </location>
</feature>
<name>A0AB39XZL5_9ACTN</name>
<evidence type="ECO:0000256" key="1">
    <source>
        <dbReference type="SAM" id="Phobius"/>
    </source>
</evidence>
<sequence>MTVTKEELIWATIRMLGQAAGMLLLLGIAIIITAALAVTIKEHTKPPR</sequence>
<evidence type="ECO:0000313" key="2">
    <source>
        <dbReference type="EMBL" id="XDV61687.1"/>
    </source>
</evidence>
<dbReference type="EMBL" id="CP165727">
    <property type="protein sequence ID" value="XDV61687.1"/>
    <property type="molecule type" value="Genomic_DNA"/>
</dbReference>
<accession>A0AB39XZL5</accession>
<proteinExistence type="predicted"/>
<dbReference type="AlphaFoldDB" id="A0AB39XZL5"/>
<gene>
    <name evidence="2" type="ORF">AB5J51_01280</name>
</gene>
<organism evidence="2">
    <name type="scientific">Streptomyces sp. R33</name>
    <dbReference type="NCBI Taxonomy" id="3238629"/>
    <lineage>
        <taxon>Bacteria</taxon>
        <taxon>Bacillati</taxon>
        <taxon>Actinomycetota</taxon>
        <taxon>Actinomycetes</taxon>
        <taxon>Kitasatosporales</taxon>
        <taxon>Streptomycetaceae</taxon>
        <taxon>Streptomyces</taxon>
    </lineage>
</organism>
<keyword evidence="1" id="KW-0472">Membrane</keyword>